<dbReference type="InterPro" id="IPR036412">
    <property type="entry name" value="HAD-like_sf"/>
</dbReference>
<dbReference type="InterPro" id="IPR007434">
    <property type="entry name" value="FemAB-like"/>
</dbReference>
<dbReference type="RefSeq" id="WP_184482864.1">
    <property type="nucleotide sequence ID" value="NZ_JACHIV010000001.1"/>
</dbReference>
<dbReference type="GO" id="GO:0016791">
    <property type="term" value="F:phosphatase activity"/>
    <property type="evidence" value="ECO:0007669"/>
    <property type="project" value="TreeGrafter"/>
</dbReference>
<evidence type="ECO:0000313" key="1">
    <source>
        <dbReference type="EMBL" id="MBB5071944.1"/>
    </source>
</evidence>
<dbReference type="SUPFAM" id="SSF55729">
    <property type="entry name" value="Acyl-CoA N-acyltransferases (Nat)"/>
    <property type="match status" value="1"/>
</dbReference>
<reference evidence="1 2" key="1">
    <citation type="submission" date="2020-08" db="EMBL/GenBank/DDBJ databases">
        <title>Sequencing the genomes of 1000 actinobacteria strains.</title>
        <authorList>
            <person name="Klenk H.-P."/>
        </authorList>
    </citation>
    <scope>NUCLEOTIDE SEQUENCE [LARGE SCALE GENOMIC DNA]</scope>
    <source>
        <strain evidence="1 2">DSM 45582</strain>
    </source>
</reference>
<gene>
    <name evidence="1" type="ORF">BJ969_005032</name>
</gene>
<sequence length="662" mass="72025">MSAERIVEAVATDLDGTLLRSDGTLSERSARALRAVAAELHLVYATARPLWSAREVLRDAAPGDLICSNGAVVADTGSGRIVRTVAMPAELTAAAVAELTRRCPEAVWALDRVEDRVLSPGWPDVLASASARVHRAEAVPAGFGVLCLMVVGCPPEIGREVAVELGLGCTSSTSGLLEFSAPGADKRTALRWVLARRATTPDAAICFGDAPNDLGMFEVAGTAVAVAGASPEVRRRADAVVGGNDEDGVAAHLEELMITHRRTPEGRPMKLTAYDRAAEVPGQVWDSLRERATTYSASGWLGVREEELPETAAARHLIAADDEGAAAGLETYAFTEPPHRLYAPTFLLDGIVDDERAQAYERRPYVIGAGWSEFRGQLPVRPGLPAADRAAAVEALTADTLTWAVDRDADLLGYLFLPLDQALEVARAHADAEPVVVLQDVENVLRTDWSFDDYLAYLPRNRRTRVRRELREFAESGRTIREVELAEVVDVIAPLNNALMQKYGHTWYSLERALDVYHRQARHLSADSSVLLVEDEGRPAAFALRYRRDDGIYSRVVGFDYDLPNRADYFKVLMYEAVRTGAERGIAEIGLGLGTYEAKLGRGAQPVPLYSVFAGVREPLPAAPDAVAAHNRRKVDEFAEQFGRFVVGGADFEAWLPENHRA</sequence>
<organism evidence="1 2">
    <name type="scientific">Saccharopolyspora gloriosae</name>
    <dbReference type="NCBI Taxonomy" id="455344"/>
    <lineage>
        <taxon>Bacteria</taxon>
        <taxon>Bacillati</taxon>
        <taxon>Actinomycetota</taxon>
        <taxon>Actinomycetes</taxon>
        <taxon>Pseudonocardiales</taxon>
        <taxon>Pseudonocardiaceae</taxon>
        <taxon>Saccharopolyspora</taxon>
    </lineage>
</organism>
<dbReference type="InterPro" id="IPR016181">
    <property type="entry name" value="Acyl_CoA_acyltransferase"/>
</dbReference>
<dbReference type="InterPro" id="IPR023214">
    <property type="entry name" value="HAD_sf"/>
</dbReference>
<dbReference type="EMBL" id="JACHIV010000001">
    <property type="protein sequence ID" value="MBB5071944.1"/>
    <property type="molecule type" value="Genomic_DNA"/>
</dbReference>
<accession>A0A840NK51</accession>
<protein>
    <submittedName>
        <fullName evidence="1">Hydroxymethylpyrimidine pyrophosphatase-like HAD family hydrolase</fullName>
    </submittedName>
</protein>
<dbReference type="Pfam" id="PF08282">
    <property type="entry name" value="Hydrolase_3"/>
    <property type="match status" value="2"/>
</dbReference>
<keyword evidence="2" id="KW-1185">Reference proteome</keyword>
<name>A0A840NK51_9PSEU</name>
<dbReference type="Gene3D" id="3.40.50.1000">
    <property type="entry name" value="HAD superfamily/HAD-like"/>
    <property type="match status" value="1"/>
</dbReference>
<dbReference type="PANTHER" id="PTHR10000:SF8">
    <property type="entry name" value="HAD SUPERFAMILY HYDROLASE-LIKE, TYPE 3"/>
    <property type="match status" value="1"/>
</dbReference>
<dbReference type="Gene3D" id="3.30.1240.10">
    <property type="match status" value="1"/>
</dbReference>
<evidence type="ECO:0000313" key="2">
    <source>
        <dbReference type="Proteomes" id="UP000580474"/>
    </source>
</evidence>
<comment type="caution">
    <text evidence="1">The sequence shown here is derived from an EMBL/GenBank/DDBJ whole genome shotgun (WGS) entry which is preliminary data.</text>
</comment>
<dbReference type="PANTHER" id="PTHR10000">
    <property type="entry name" value="PHOSPHOSERINE PHOSPHATASE"/>
    <property type="match status" value="1"/>
</dbReference>
<dbReference type="Proteomes" id="UP000580474">
    <property type="component" value="Unassembled WGS sequence"/>
</dbReference>
<dbReference type="SUPFAM" id="SSF56784">
    <property type="entry name" value="HAD-like"/>
    <property type="match status" value="1"/>
</dbReference>
<dbReference type="GO" id="GO:0005829">
    <property type="term" value="C:cytosol"/>
    <property type="evidence" value="ECO:0007669"/>
    <property type="project" value="TreeGrafter"/>
</dbReference>
<keyword evidence="1" id="KW-0378">Hydrolase</keyword>
<dbReference type="Gene3D" id="3.40.630.30">
    <property type="match status" value="1"/>
</dbReference>
<proteinExistence type="predicted"/>
<dbReference type="AlphaFoldDB" id="A0A840NK51"/>
<dbReference type="GO" id="GO:0000287">
    <property type="term" value="F:magnesium ion binding"/>
    <property type="evidence" value="ECO:0007669"/>
    <property type="project" value="TreeGrafter"/>
</dbReference>
<dbReference type="Pfam" id="PF04339">
    <property type="entry name" value="FemAB_like"/>
    <property type="match status" value="1"/>
</dbReference>